<dbReference type="Gene3D" id="1.10.10.10">
    <property type="entry name" value="Winged helix-like DNA-binding domain superfamily/Winged helix DNA-binding domain"/>
    <property type="match status" value="1"/>
</dbReference>
<dbReference type="Proteomes" id="UP000518288">
    <property type="component" value="Unassembled WGS sequence"/>
</dbReference>
<dbReference type="AlphaFoldDB" id="A0A7Y9QWN3"/>
<feature type="domain" description="HTH luxR-type" evidence="7">
    <location>
        <begin position="130"/>
        <end position="195"/>
    </location>
</feature>
<dbReference type="InterPro" id="IPR001789">
    <property type="entry name" value="Sig_transdc_resp-reg_receiver"/>
</dbReference>
<keyword evidence="10" id="KW-1185">Reference proteome</keyword>
<dbReference type="GO" id="GO:0006355">
    <property type="term" value="P:regulation of DNA-templated transcription"/>
    <property type="evidence" value="ECO:0007669"/>
    <property type="project" value="InterPro"/>
</dbReference>
<name>A0A7Y9QWN3_9BURK</name>
<dbReference type="SUPFAM" id="SSF52172">
    <property type="entry name" value="CheY-like"/>
    <property type="match status" value="1"/>
</dbReference>
<evidence type="ECO:0000256" key="6">
    <source>
        <dbReference type="PROSITE-ProRule" id="PRU00169"/>
    </source>
</evidence>
<dbReference type="InterPro" id="IPR000792">
    <property type="entry name" value="Tscrpt_reg_LuxR_C"/>
</dbReference>
<dbReference type="PROSITE" id="PS50043">
    <property type="entry name" value="HTH_LUXR_2"/>
    <property type="match status" value="1"/>
</dbReference>
<gene>
    <name evidence="9" type="ORF">BDD16_001813</name>
</gene>
<organism evidence="9 10">
    <name type="scientific">Sphaerotilus montanus</name>
    <dbReference type="NCBI Taxonomy" id="522889"/>
    <lineage>
        <taxon>Bacteria</taxon>
        <taxon>Pseudomonadati</taxon>
        <taxon>Pseudomonadota</taxon>
        <taxon>Betaproteobacteria</taxon>
        <taxon>Burkholderiales</taxon>
        <taxon>Sphaerotilaceae</taxon>
        <taxon>Sphaerotilus</taxon>
    </lineage>
</organism>
<dbReference type="GO" id="GO:0000160">
    <property type="term" value="P:phosphorelay signal transduction system"/>
    <property type="evidence" value="ECO:0007669"/>
    <property type="project" value="UniProtKB-KW"/>
</dbReference>
<keyword evidence="5" id="KW-0804">Transcription</keyword>
<protein>
    <submittedName>
        <fullName evidence="9">FixJ family two-component response regulator</fullName>
    </submittedName>
</protein>
<evidence type="ECO:0000256" key="2">
    <source>
        <dbReference type="ARBA" id="ARBA00023012"/>
    </source>
</evidence>
<dbReference type="PANTHER" id="PTHR44688:SF16">
    <property type="entry name" value="DNA-BINDING TRANSCRIPTIONAL ACTIVATOR DEVR_DOSR"/>
    <property type="match status" value="1"/>
</dbReference>
<evidence type="ECO:0000256" key="4">
    <source>
        <dbReference type="ARBA" id="ARBA00023125"/>
    </source>
</evidence>
<dbReference type="CDD" id="cd06170">
    <property type="entry name" value="LuxR_C_like"/>
    <property type="match status" value="1"/>
</dbReference>
<dbReference type="Pfam" id="PF00196">
    <property type="entry name" value="GerE"/>
    <property type="match status" value="1"/>
</dbReference>
<evidence type="ECO:0000313" key="10">
    <source>
        <dbReference type="Proteomes" id="UP000518288"/>
    </source>
</evidence>
<keyword evidence="3" id="KW-0805">Transcription regulation</keyword>
<dbReference type="PROSITE" id="PS00622">
    <property type="entry name" value="HTH_LUXR_1"/>
    <property type="match status" value="1"/>
</dbReference>
<dbReference type="Gene3D" id="3.40.50.2300">
    <property type="match status" value="1"/>
</dbReference>
<feature type="domain" description="Response regulatory" evidence="8">
    <location>
        <begin position="1"/>
        <end position="114"/>
    </location>
</feature>
<dbReference type="SUPFAM" id="SSF46894">
    <property type="entry name" value="C-terminal effector domain of the bipartite response regulators"/>
    <property type="match status" value="1"/>
</dbReference>
<keyword evidence="1 6" id="KW-0597">Phosphoprotein</keyword>
<reference evidence="9 10" key="1">
    <citation type="submission" date="2020-07" db="EMBL/GenBank/DDBJ databases">
        <title>Genomic Encyclopedia of Archaeal and Bacterial Type Strains, Phase II (KMG-II): from individual species to whole genera.</title>
        <authorList>
            <person name="Goeker M."/>
        </authorList>
    </citation>
    <scope>NUCLEOTIDE SEQUENCE [LARGE SCALE GENOMIC DNA]</scope>
    <source>
        <strain evidence="9 10">DSM 21226</strain>
    </source>
</reference>
<dbReference type="GO" id="GO:0003677">
    <property type="term" value="F:DNA binding"/>
    <property type="evidence" value="ECO:0007669"/>
    <property type="project" value="UniProtKB-KW"/>
</dbReference>
<dbReference type="CDD" id="cd17537">
    <property type="entry name" value="REC_FixJ"/>
    <property type="match status" value="1"/>
</dbReference>
<evidence type="ECO:0000259" key="8">
    <source>
        <dbReference type="PROSITE" id="PS50110"/>
    </source>
</evidence>
<dbReference type="PROSITE" id="PS50110">
    <property type="entry name" value="RESPONSE_REGULATORY"/>
    <property type="match status" value="1"/>
</dbReference>
<comment type="caution">
    <text evidence="9">The sequence shown here is derived from an EMBL/GenBank/DDBJ whole genome shotgun (WGS) entry which is preliminary data.</text>
</comment>
<feature type="modified residue" description="4-aspartylphosphate" evidence="6">
    <location>
        <position position="49"/>
    </location>
</feature>
<dbReference type="InterPro" id="IPR016032">
    <property type="entry name" value="Sig_transdc_resp-reg_C-effctor"/>
</dbReference>
<dbReference type="FunFam" id="3.40.50.2300:FF:000018">
    <property type="entry name" value="DNA-binding transcriptional regulator NtrC"/>
    <property type="match status" value="1"/>
</dbReference>
<sequence>MCVVDDDAMVRTSLQMLLEVLGMRVSTYADAAAFLADPSALGCDVLLLDVRMPGMSGLQLQAQLNERHADVPILFISGHGDIPMAVRAMRAGALDFLQKPFNEQVLIDWIQTAIQRRESARDRADGADEVRRRLASLTPREREVLDAVMEGKANKVIAVDFGVSLKTVEQHRSRMMSKLGVRKVADIFRLLQGADPPDAGGALLG</sequence>
<dbReference type="PRINTS" id="PR00038">
    <property type="entry name" value="HTHLUXR"/>
</dbReference>
<dbReference type="PANTHER" id="PTHR44688">
    <property type="entry name" value="DNA-BINDING TRANSCRIPTIONAL ACTIVATOR DEVR_DOSR"/>
    <property type="match status" value="1"/>
</dbReference>
<evidence type="ECO:0000259" key="7">
    <source>
        <dbReference type="PROSITE" id="PS50043"/>
    </source>
</evidence>
<keyword evidence="4" id="KW-0238">DNA-binding</keyword>
<evidence type="ECO:0000256" key="5">
    <source>
        <dbReference type="ARBA" id="ARBA00023163"/>
    </source>
</evidence>
<dbReference type="EMBL" id="JACCFH010000001">
    <property type="protein sequence ID" value="NYG32827.1"/>
    <property type="molecule type" value="Genomic_DNA"/>
</dbReference>
<proteinExistence type="predicted"/>
<accession>A0A7Y9QWN3</accession>
<evidence type="ECO:0000256" key="3">
    <source>
        <dbReference type="ARBA" id="ARBA00023015"/>
    </source>
</evidence>
<keyword evidence="2" id="KW-0902">Two-component regulatory system</keyword>
<dbReference type="InterPro" id="IPR036388">
    <property type="entry name" value="WH-like_DNA-bd_sf"/>
</dbReference>
<dbReference type="SMART" id="SM00448">
    <property type="entry name" value="REC"/>
    <property type="match status" value="1"/>
</dbReference>
<dbReference type="SMART" id="SM00421">
    <property type="entry name" value="HTH_LUXR"/>
    <property type="match status" value="1"/>
</dbReference>
<dbReference type="RefSeq" id="WP_310732816.1">
    <property type="nucleotide sequence ID" value="NZ_JACCFH010000001.1"/>
</dbReference>
<evidence type="ECO:0000313" key="9">
    <source>
        <dbReference type="EMBL" id="NYG32827.1"/>
    </source>
</evidence>
<dbReference type="InterPro" id="IPR011006">
    <property type="entry name" value="CheY-like_superfamily"/>
</dbReference>
<evidence type="ECO:0000256" key="1">
    <source>
        <dbReference type="ARBA" id="ARBA00022553"/>
    </source>
</evidence>
<dbReference type="Pfam" id="PF00072">
    <property type="entry name" value="Response_reg"/>
    <property type="match status" value="1"/>
</dbReference>